<keyword evidence="4" id="KW-0472">Membrane</keyword>
<protein>
    <recommendedName>
        <fullName evidence="5">Translocation and assembly module TamB C-terminal domain-containing protein</fullName>
    </recommendedName>
</protein>
<evidence type="ECO:0000256" key="2">
    <source>
        <dbReference type="ARBA" id="ARBA00022692"/>
    </source>
</evidence>
<dbReference type="AlphaFoldDB" id="A0A1Z4VS02"/>
<proteinExistence type="predicted"/>
<dbReference type="GO" id="GO:0097347">
    <property type="term" value="C:TAM protein secretion complex"/>
    <property type="evidence" value="ECO:0007669"/>
    <property type="project" value="TreeGrafter"/>
</dbReference>
<evidence type="ECO:0000259" key="5">
    <source>
        <dbReference type="Pfam" id="PF04357"/>
    </source>
</evidence>
<dbReference type="PANTHER" id="PTHR36985:SF1">
    <property type="entry name" value="TRANSLOCATION AND ASSEMBLY MODULE SUBUNIT TAMB"/>
    <property type="match status" value="1"/>
</dbReference>
<dbReference type="KEGG" id="ttc:FOKN1_1732"/>
<comment type="subcellular location">
    <subcellularLocation>
        <location evidence="1">Membrane</location>
        <topology evidence="1">Single-pass membrane protein</topology>
    </subcellularLocation>
</comment>
<dbReference type="GO" id="GO:0009306">
    <property type="term" value="P:protein secretion"/>
    <property type="evidence" value="ECO:0007669"/>
    <property type="project" value="InterPro"/>
</dbReference>
<evidence type="ECO:0000313" key="7">
    <source>
        <dbReference type="Proteomes" id="UP000218765"/>
    </source>
</evidence>
<dbReference type="Proteomes" id="UP000218765">
    <property type="component" value="Chromosome"/>
</dbReference>
<evidence type="ECO:0000256" key="1">
    <source>
        <dbReference type="ARBA" id="ARBA00004167"/>
    </source>
</evidence>
<keyword evidence="3" id="KW-1133">Transmembrane helix</keyword>
<keyword evidence="7" id="KW-1185">Reference proteome</keyword>
<name>A0A1Z4VS02_9GAMM</name>
<accession>A0A1Z4VS02</accession>
<dbReference type="InterPro" id="IPR007452">
    <property type="entry name" value="TamB_C"/>
</dbReference>
<evidence type="ECO:0000313" key="6">
    <source>
        <dbReference type="EMBL" id="BAZ94118.1"/>
    </source>
</evidence>
<gene>
    <name evidence="6" type="ORF">FOKN1_1732</name>
</gene>
<evidence type="ECO:0000256" key="4">
    <source>
        <dbReference type="ARBA" id="ARBA00023136"/>
    </source>
</evidence>
<evidence type="ECO:0000256" key="3">
    <source>
        <dbReference type="ARBA" id="ARBA00022989"/>
    </source>
</evidence>
<dbReference type="Pfam" id="PF04357">
    <property type="entry name" value="TamB"/>
    <property type="match status" value="1"/>
</dbReference>
<reference evidence="6 7" key="1">
    <citation type="submission" date="2017-05" db="EMBL/GenBank/DDBJ databases">
        <title>Thiocyanate degradation by Thiohalobacter thiocyanaticus FOKN1.</title>
        <authorList>
            <person name="Oshiki M."/>
            <person name="Fukushima T."/>
            <person name="Kawano S."/>
            <person name="Nakagawa J."/>
        </authorList>
    </citation>
    <scope>NUCLEOTIDE SEQUENCE [LARGE SCALE GENOMIC DNA]</scope>
    <source>
        <strain evidence="6 7">FOKN1</strain>
    </source>
</reference>
<dbReference type="GO" id="GO:0005886">
    <property type="term" value="C:plasma membrane"/>
    <property type="evidence" value="ECO:0007669"/>
    <property type="project" value="InterPro"/>
</dbReference>
<organism evidence="6 7">
    <name type="scientific">Thiohalobacter thiocyanaticus</name>
    <dbReference type="NCBI Taxonomy" id="585455"/>
    <lineage>
        <taxon>Bacteria</taxon>
        <taxon>Pseudomonadati</taxon>
        <taxon>Pseudomonadota</taxon>
        <taxon>Gammaproteobacteria</taxon>
        <taxon>Thiohalobacterales</taxon>
        <taxon>Thiohalobacteraceae</taxon>
        <taxon>Thiohalobacter</taxon>
    </lineage>
</organism>
<dbReference type="OrthoDB" id="5555605at2"/>
<keyword evidence="2" id="KW-0812">Transmembrane</keyword>
<dbReference type="EMBL" id="AP018052">
    <property type="protein sequence ID" value="BAZ94118.1"/>
    <property type="molecule type" value="Genomic_DNA"/>
</dbReference>
<dbReference type="PANTHER" id="PTHR36985">
    <property type="entry name" value="TRANSLOCATION AND ASSEMBLY MODULE SUBUNIT TAMB"/>
    <property type="match status" value="1"/>
</dbReference>
<dbReference type="RefSeq" id="WP_096366242.1">
    <property type="nucleotide sequence ID" value="NZ_AP018052.1"/>
</dbReference>
<feature type="domain" description="Translocation and assembly module TamB C-terminal" evidence="5">
    <location>
        <begin position="916"/>
        <end position="1249"/>
    </location>
</feature>
<sequence length="1250" mass="134464">MTALRRIGWLVGGLLLLLLLALLWLTLTPSGLRTGLALTARLVPGELGWKEVSGRLAGPLQIHGLHFRGAAGDYRLQRLDFDWSPTALADMTLAVERLHLDGLRLAPALTPGTPSAAAEQSALPDIRLPLRIRLRDVQLNGMEFIPADGAGQRIERLQFSADAAGSRVTLQQLELALSGVTVQASGRIALDSGSQTQLDFQWHAALPDLPAYAGAGALRGTPELLVLTHRLEQPAPAGLALQIRQPLRAPDWTLDLSLPMTALQRFAPGLPAHALGLTLQAGGDLSAARFEASLVSDHPDLQEQPLSLKGRLRHSDWNHYHLETAELQLAGSRLQVNADWTLDTASGRLELDWPTLAWPPLTPVFSAADGRLVWQGGVQDFTLELQTALAGQAVPAAQLALQGRGDAEGFSLDRFRAGLLDGQVQGEGRIGWADALDWRLRLSAQDIDPGRHWPDWPGRLSATLESGGEVRGEALTANVALQQLDGELRGLPLVGSGSLALGPDGWRFADLALRTGENRLTLNGGPHEADGMRWWLDFPELADTLPGIRGAVAGQGRLRGVWPQSRLTGELRLEALERADLMMAQAELGFDAGLGSPDAPLQFQLQGRDWQWQARELASVSAELSGSLADHRLQLEADGPSHGLQLTLNGNWQAPDWSGRIARFDWTLPETGTWTLQEAVAMTLGPEAARVDPVCWQQAAAALCLEGHAAQAWSDWQADVRLDGLPLNRLQPWLPVGVVFDSTLSARLSAQQTEGRLRSEGRFDLPAGTVAWGEGEGRQQLPHGAATVDWRLDAAGLQADARLGLLEQDRLTAEVTLPGFRPGAALDQQRMAGRLQGEVRRLEVIELFVPALTRVQGQLDIDSRIAGRLLAPELQLGARLHEAALWVPAAGIHLEDIGLQLDSAADGQLRLRGGARSGAGRIGLDGTLDLTRLPDWRLQLGVQGEDFLVLDIPEARLPVSPDLELKVQPPRIDLAGRVHVPEARLAPRDFSGAVGPSRDVVVVTGEAQQTPRWSVHTRVTLSLGEAVMFEGYGLTGRLAGRIELIDEPGQLTRARGELQVVDGSYAAYGQTLDITQGRVIYSGGPVDNPALDATAVRQIDEVTAGLRLGGFLQDPQLELFSRPAMAEGDVLSYLMLGRPMAGASGAEGQLLMRAATAMGVKGGNALAGQIGETLGLDEVSVSGGGSGGTAEDTSLVLGKYLSPRLYVNYSVGLFEHLSTLNLRYELSRRWSLESELGVESGVDLLFNIER</sequence>